<dbReference type="Proteomes" id="UP000650833">
    <property type="component" value="Unassembled WGS sequence"/>
</dbReference>
<feature type="signal peptide" evidence="2">
    <location>
        <begin position="1"/>
        <end position="19"/>
    </location>
</feature>
<proteinExistence type="predicted"/>
<dbReference type="Pfam" id="PF11937">
    <property type="entry name" value="DUF3455"/>
    <property type="match status" value="1"/>
</dbReference>
<dbReference type="AlphaFoldDB" id="A0A8H7RA19"/>
<evidence type="ECO:0000256" key="1">
    <source>
        <dbReference type="SAM" id="Coils"/>
    </source>
</evidence>
<evidence type="ECO:0000313" key="4">
    <source>
        <dbReference type="Proteomes" id="UP000650833"/>
    </source>
</evidence>
<sequence>MKFYITAAILSVTLPFTLADFLPSLINAAPDTSNIQERIAPPADAILYDVWYGKGTRVYQCNPEKKGFQRWYNVQTHTIFYPTKGEQAPYDIAGKEVGQLAAAPLDPNHQEPSPFDTIPVIYNYKDGSWLSTGTPIATSAKPGDTESIHLHDYVVATARASTSGYLSHAKYVVRLGSTDGTMPPANHCTQKGMVVSKPYTAYFMFYVDPEGVDRLAQEKVEWERMVTEYTPEKLAAAEKEKLAAAEKAAAEKAAAEKEKLATAEQEKKESIAIVQEETAMSAVQEQEAQPVAKEEAAMP</sequence>
<name>A0A8H7RA19_9FUNG</name>
<accession>A0A8H7RA19</accession>
<gene>
    <name evidence="3" type="ORF">INT46_009417</name>
</gene>
<dbReference type="InterPro" id="IPR021851">
    <property type="entry name" value="DUF3455"/>
</dbReference>
<feature type="chain" id="PRO_5034172893" evidence="2">
    <location>
        <begin position="20"/>
        <end position="299"/>
    </location>
</feature>
<reference evidence="3" key="1">
    <citation type="submission" date="2020-12" db="EMBL/GenBank/DDBJ databases">
        <title>Metabolic potential, ecology and presence of endohyphal bacteria is reflected in genomic diversity of Mucoromycotina.</title>
        <authorList>
            <person name="Muszewska A."/>
            <person name="Okrasinska A."/>
            <person name="Steczkiewicz K."/>
            <person name="Drgas O."/>
            <person name="Orlowska M."/>
            <person name="Perlinska-Lenart U."/>
            <person name="Aleksandrzak-Piekarczyk T."/>
            <person name="Szatraj K."/>
            <person name="Zielenkiewicz U."/>
            <person name="Pilsyk S."/>
            <person name="Malc E."/>
            <person name="Mieczkowski P."/>
            <person name="Kruszewska J.S."/>
            <person name="Biernat P."/>
            <person name="Pawlowska J."/>
        </authorList>
    </citation>
    <scope>NUCLEOTIDE SEQUENCE</scope>
    <source>
        <strain evidence="3">CBS 226.32</strain>
    </source>
</reference>
<evidence type="ECO:0000256" key="2">
    <source>
        <dbReference type="SAM" id="SignalP"/>
    </source>
</evidence>
<comment type="caution">
    <text evidence="3">The sequence shown here is derived from an EMBL/GenBank/DDBJ whole genome shotgun (WGS) entry which is preliminary data.</text>
</comment>
<organism evidence="3 4">
    <name type="scientific">Mucor plumbeus</name>
    <dbReference type="NCBI Taxonomy" id="97098"/>
    <lineage>
        <taxon>Eukaryota</taxon>
        <taxon>Fungi</taxon>
        <taxon>Fungi incertae sedis</taxon>
        <taxon>Mucoromycota</taxon>
        <taxon>Mucoromycotina</taxon>
        <taxon>Mucoromycetes</taxon>
        <taxon>Mucorales</taxon>
        <taxon>Mucorineae</taxon>
        <taxon>Mucoraceae</taxon>
        <taxon>Mucor</taxon>
    </lineage>
</organism>
<evidence type="ECO:0000313" key="3">
    <source>
        <dbReference type="EMBL" id="KAG2206913.1"/>
    </source>
</evidence>
<dbReference type="OrthoDB" id="1859733at2759"/>
<keyword evidence="1" id="KW-0175">Coiled coil</keyword>
<keyword evidence="4" id="KW-1185">Reference proteome</keyword>
<feature type="coiled-coil region" evidence="1">
    <location>
        <begin position="238"/>
        <end position="267"/>
    </location>
</feature>
<protein>
    <submittedName>
        <fullName evidence="3">Uncharacterized protein</fullName>
    </submittedName>
</protein>
<dbReference type="EMBL" id="JAEPRC010000141">
    <property type="protein sequence ID" value="KAG2206913.1"/>
    <property type="molecule type" value="Genomic_DNA"/>
</dbReference>
<keyword evidence="2" id="KW-0732">Signal</keyword>